<evidence type="ECO:0000259" key="5">
    <source>
        <dbReference type="PROSITE" id="PS50931"/>
    </source>
</evidence>
<dbReference type="GO" id="GO:0043565">
    <property type="term" value="F:sequence-specific DNA binding"/>
    <property type="evidence" value="ECO:0007669"/>
    <property type="project" value="TreeGrafter"/>
</dbReference>
<dbReference type="SUPFAM" id="SSF53850">
    <property type="entry name" value="Periplasmic binding protein-like II"/>
    <property type="match status" value="1"/>
</dbReference>
<dbReference type="Pfam" id="PF00126">
    <property type="entry name" value="HTH_1"/>
    <property type="match status" value="1"/>
</dbReference>
<organism evidence="6 7">
    <name type="scientific">Neptunomonas japonica JAMM 1380</name>
    <dbReference type="NCBI Taxonomy" id="1441457"/>
    <lineage>
        <taxon>Bacteria</taxon>
        <taxon>Pseudomonadati</taxon>
        <taxon>Pseudomonadota</taxon>
        <taxon>Gammaproteobacteria</taxon>
        <taxon>Oceanospirillales</taxon>
        <taxon>Oceanospirillaceae</taxon>
        <taxon>Neptunomonas</taxon>
    </lineage>
</organism>
<keyword evidence="3" id="KW-0238">DNA-binding</keyword>
<sequence>MNNISWRGIRAFISVAEHGGFTAAAEVSGFSKANLSQLVTELEAALSVQLLYRTTRQLRLTEIGEGYYERCKLAMQQLDSAAEWASQSTHELKGLIRMNAVGGPLGEDLLAPLVIDFQRRHPGIKVDLDFSSIRVDLIASHYDLVMRMGELPDSSLISKRLHTVITRYVASPDFLRNNHQIKTPNDLKNVPLICGSVDYWALSCKAERVTIHVDDAIKVSSGRVMRQAALAGLGVTRLPDVYVQEDLKNGRLVEVLPDWSEETQLTLICPPLRHQLHRVRVLMEFLKTHFEARYQCALSNGPSEALKSNSYLY</sequence>
<dbReference type="InterPro" id="IPR036388">
    <property type="entry name" value="WH-like_DNA-bd_sf"/>
</dbReference>
<comment type="similarity">
    <text evidence="1">Belongs to the LysR transcriptional regulatory family.</text>
</comment>
<dbReference type="AlphaFoldDB" id="A0A7R6SUX6"/>
<dbReference type="PROSITE" id="PS50931">
    <property type="entry name" value="HTH_LYSR"/>
    <property type="match status" value="1"/>
</dbReference>
<reference evidence="6 7" key="1">
    <citation type="journal article" date="2008" name="Int. J. Syst. Evol. Microbiol.">
        <title>Neptunomonas japonica sp. nov., an Osedax japonicus symbiont-like bacterium isolated from sediment adjacent to sperm whale carcasses off Kagoshima, Japan.</title>
        <authorList>
            <person name="Miyazaki M."/>
            <person name="Nogi Y."/>
            <person name="Fujiwara Y."/>
            <person name="Kawato M."/>
            <person name="Kubokawa K."/>
            <person name="Horikoshi K."/>
        </authorList>
    </citation>
    <scope>NUCLEOTIDE SEQUENCE [LARGE SCALE GENOMIC DNA]</scope>
    <source>
        <strain evidence="6 7">JAMM 1380</strain>
    </source>
</reference>
<dbReference type="GO" id="GO:0006351">
    <property type="term" value="P:DNA-templated transcription"/>
    <property type="evidence" value="ECO:0007669"/>
    <property type="project" value="TreeGrafter"/>
</dbReference>
<dbReference type="Gene3D" id="3.40.190.290">
    <property type="match status" value="1"/>
</dbReference>
<dbReference type="PANTHER" id="PTHR30537:SF5">
    <property type="entry name" value="HTH-TYPE TRANSCRIPTIONAL ACTIVATOR TTDR-RELATED"/>
    <property type="match status" value="1"/>
</dbReference>
<protein>
    <submittedName>
        <fullName evidence="6">LysR family transcriptional regulator</fullName>
    </submittedName>
</protein>
<dbReference type="Pfam" id="PF03466">
    <property type="entry name" value="LysR_substrate"/>
    <property type="match status" value="1"/>
</dbReference>
<dbReference type="InterPro" id="IPR058163">
    <property type="entry name" value="LysR-type_TF_proteobact-type"/>
</dbReference>
<accession>A0A7R6SUX6</accession>
<evidence type="ECO:0000256" key="2">
    <source>
        <dbReference type="ARBA" id="ARBA00023015"/>
    </source>
</evidence>
<evidence type="ECO:0000256" key="3">
    <source>
        <dbReference type="ARBA" id="ARBA00023125"/>
    </source>
</evidence>
<dbReference type="PANTHER" id="PTHR30537">
    <property type="entry name" value="HTH-TYPE TRANSCRIPTIONAL REGULATOR"/>
    <property type="match status" value="1"/>
</dbReference>
<keyword evidence="2" id="KW-0805">Transcription regulation</keyword>
<dbReference type="InterPro" id="IPR036390">
    <property type="entry name" value="WH_DNA-bd_sf"/>
</dbReference>
<dbReference type="SUPFAM" id="SSF46785">
    <property type="entry name" value="Winged helix' DNA-binding domain"/>
    <property type="match status" value="1"/>
</dbReference>
<dbReference type="GO" id="GO:0003700">
    <property type="term" value="F:DNA-binding transcription factor activity"/>
    <property type="evidence" value="ECO:0007669"/>
    <property type="project" value="InterPro"/>
</dbReference>
<evidence type="ECO:0000256" key="1">
    <source>
        <dbReference type="ARBA" id="ARBA00009437"/>
    </source>
</evidence>
<keyword evidence="4" id="KW-0804">Transcription</keyword>
<evidence type="ECO:0000256" key="4">
    <source>
        <dbReference type="ARBA" id="ARBA00023163"/>
    </source>
</evidence>
<dbReference type="Proteomes" id="UP000595332">
    <property type="component" value="Chromosome"/>
</dbReference>
<dbReference type="FunFam" id="1.10.10.10:FF:000001">
    <property type="entry name" value="LysR family transcriptional regulator"/>
    <property type="match status" value="1"/>
</dbReference>
<dbReference type="EMBL" id="AP014546">
    <property type="protein sequence ID" value="BBB28140.1"/>
    <property type="molecule type" value="Genomic_DNA"/>
</dbReference>
<feature type="domain" description="HTH lysR-type" evidence="5">
    <location>
        <begin position="4"/>
        <end position="61"/>
    </location>
</feature>
<dbReference type="RefSeq" id="WP_201348871.1">
    <property type="nucleotide sequence ID" value="NZ_AP014546.1"/>
</dbReference>
<dbReference type="CDD" id="cd08422">
    <property type="entry name" value="PBP2_CrgA_like"/>
    <property type="match status" value="1"/>
</dbReference>
<dbReference type="KEGG" id="njp:NEJAP_0181"/>
<evidence type="ECO:0000313" key="6">
    <source>
        <dbReference type="EMBL" id="BBB28140.1"/>
    </source>
</evidence>
<dbReference type="Gene3D" id="1.10.10.10">
    <property type="entry name" value="Winged helix-like DNA-binding domain superfamily/Winged helix DNA-binding domain"/>
    <property type="match status" value="1"/>
</dbReference>
<dbReference type="InterPro" id="IPR005119">
    <property type="entry name" value="LysR_subst-bd"/>
</dbReference>
<evidence type="ECO:0000313" key="7">
    <source>
        <dbReference type="Proteomes" id="UP000595332"/>
    </source>
</evidence>
<keyword evidence="7" id="KW-1185">Reference proteome</keyword>
<gene>
    <name evidence="6" type="ORF">NEJAP_0181</name>
</gene>
<proteinExistence type="inferred from homology"/>
<dbReference type="InterPro" id="IPR000847">
    <property type="entry name" value="LysR_HTH_N"/>
</dbReference>
<name>A0A7R6SUX6_9GAMM</name>